<dbReference type="SUPFAM" id="SSF100920">
    <property type="entry name" value="Heat shock protein 70kD (HSP70), peptide-binding domain"/>
    <property type="match status" value="1"/>
</dbReference>
<reference evidence="7 8" key="1">
    <citation type="journal article" date="2014" name="Nat. Commun.">
        <title>Molecular traces of alternative social organization in a termite genome.</title>
        <authorList>
            <person name="Terrapon N."/>
            <person name="Li C."/>
            <person name="Robertson H.M."/>
            <person name="Ji L."/>
            <person name="Meng X."/>
            <person name="Booth W."/>
            <person name="Chen Z."/>
            <person name="Childers C.P."/>
            <person name="Glastad K.M."/>
            <person name="Gokhale K."/>
            <person name="Gowin J."/>
            <person name="Gronenberg W."/>
            <person name="Hermansen R.A."/>
            <person name="Hu H."/>
            <person name="Hunt B.G."/>
            <person name="Huylmans A.K."/>
            <person name="Khalil S.M."/>
            <person name="Mitchell R.D."/>
            <person name="Munoz-Torres M.C."/>
            <person name="Mustard J.A."/>
            <person name="Pan H."/>
            <person name="Reese J.T."/>
            <person name="Scharf M.E."/>
            <person name="Sun F."/>
            <person name="Vogel H."/>
            <person name="Xiao J."/>
            <person name="Yang W."/>
            <person name="Yang Z."/>
            <person name="Yang Z."/>
            <person name="Zhou J."/>
            <person name="Zhu J."/>
            <person name="Brent C.S."/>
            <person name="Elsik C.G."/>
            <person name="Goodisman M.A."/>
            <person name="Liberles D.A."/>
            <person name="Roe R.M."/>
            <person name="Vargo E.L."/>
            <person name="Vilcinskas A."/>
            <person name="Wang J."/>
            <person name="Bornberg-Bauer E."/>
            <person name="Korb J."/>
            <person name="Zhang G."/>
            <person name="Liebig J."/>
        </authorList>
    </citation>
    <scope>NUCLEOTIDE SEQUENCE [LARGE SCALE GENOMIC DNA]</scope>
    <source>
        <tissue evidence="7">Whole organism</tissue>
    </source>
</reference>
<accession>A0A067QHS8</accession>
<name>A0A067QHS8_ZOONE</name>
<dbReference type="NCBIfam" id="NF001413">
    <property type="entry name" value="PRK00290.1"/>
    <property type="match status" value="1"/>
</dbReference>
<dbReference type="PANTHER" id="PTHR19375">
    <property type="entry name" value="HEAT SHOCK PROTEIN 70KDA"/>
    <property type="match status" value="1"/>
</dbReference>
<dbReference type="FunFam" id="2.60.34.10:FF:000002">
    <property type="entry name" value="Heat shock 70 kDa"/>
    <property type="match status" value="1"/>
</dbReference>
<keyword evidence="3 5" id="KW-0067">ATP-binding</keyword>
<dbReference type="OMA" id="WQNNKVE"/>
<organism evidence="7 8">
    <name type="scientific">Zootermopsis nevadensis</name>
    <name type="common">Dampwood termite</name>
    <dbReference type="NCBI Taxonomy" id="136037"/>
    <lineage>
        <taxon>Eukaryota</taxon>
        <taxon>Metazoa</taxon>
        <taxon>Ecdysozoa</taxon>
        <taxon>Arthropoda</taxon>
        <taxon>Hexapoda</taxon>
        <taxon>Insecta</taxon>
        <taxon>Pterygota</taxon>
        <taxon>Neoptera</taxon>
        <taxon>Polyneoptera</taxon>
        <taxon>Dictyoptera</taxon>
        <taxon>Blattodea</taxon>
        <taxon>Blattoidea</taxon>
        <taxon>Termitoidae</taxon>
        <taxon>Termopsidae</taxon>
        <taxon>Zootermopsis</taxon>
    </lineage>
</organism>
<sequence>MGKTPAVGIDLGTTYSCVGVWQHGKVEIIANDQGNRTTPSYVAFTDTERLIGDAAKSQVAMNPKNTVFDAKRLIGRRFDDPKIQNDMKHWPFTVVNEAGKPKIQVEYKGEIKKFAPEEVSSMVLSKMREIAETYLGGKVSDAVVTVPAYFNDSQRQATKDAGAIAGLNVLRIINEPTAAALAYGLDKNLKGEKNVLIFDLGGGTFDVSVLAIDEGSLFEVKSTAGDTHLGGEDFDNRLVTHFADEFQRKYKKDLKGNSRALRRLRTACERAKRTLSSSTEASLEIDALHEGIDFYAKITRARFEELCMDLFRSTLTPVERALADAKLDKGHIHDVVLVGGSIRIPKIQKMLQDFFCGKALNLSINPDEAVAYGAAVQAAILSGDTSSQIQDVLLVDVAPLSLGIETAGGVMTKIVERNSRIPCKQTQTFTTYSDNQSAVTIQVFEGERAMTADNNLLGTFNLTGIPPAPRGVPKIEVTFDLDANGILNVSAKEGSTGRSERITIQNDKGRLSKEEIDKMLDEAEKYRTEDEKQKEKVTARNQLESYTFGVKQAAEEAAAGKLTDDEKKTVQEKCKSVLSWLDSNTLAEKDEYEDKLKEIQRDVGPIMVKLHRGSSGNGSGGKGPTVEEVD</sequence>
<dbReference type="Gene3D" id="3.30.420.40">
    <property type="match status" value="2"/>
</dbReference>
<dbReference type="FunFam" id="3.30.420.40:FF:000026">
    <property type="entry name" value="Heat shock protein 70"/>
    <property type="match status" value="1"/>
</dbReference>
<dbReference type="SUPFAM" id="SSF100934">
    <property type="entry name" value="Heat shock protein 70kD (HSP70), C-terminal subdomain"/>
    <property type="match status" value="1"/>
</dbReference>
<dbReference type="OrthoDB" id="2401965at2759"/>
<protein>
    <submittedName>
        <fullName evidence="7">Heat shock 70 kDa protein cognate 2</fullName>
    </submittedName>
</protein>
<dbReference type="eggNOG" id="KOG0101">
    <property type="taxonomic scope" value="Eukaryota"/>
</dbReference>
<dbReference type="InterPro" id="IPR029048">
    <property type="entry name" value="HSP70_C_sf"/>
</dbReference>
<comment type="similarity">
    <text evidence="1 5">Belongs to the heat shock protein 70 family.</text>
</comment>
<dbReference type="SUPFAM" id="SSF53067">
    <property type="entry name" value="Actin-like ATPase domain"/>
    <property type="match status" value="2"/>
</dbReference>
<evidence type="ECO:0000256" key="1">
    <source>
        <dbReference type="ARBA" id="ARBA00007381"/>
    </source>
</evidence>
<evidence type="ECO:0000313" key="8">
    <source>
        <dbReference type="Proteomes" id="UP000027135"/>
    </source>
</evidence>
<dbReference type="Gene3D" id="3.90.640.10">
    <property type="entry name" value="Actin, Chain A, domain 4"/>
    <property type="match status" value="1"/>
</dbReference>
<dbReference type="FunFam" id="1.20.1270.10:FF:000024">
    <property type="entry name" value="Heat shock protein 70"/>
    <property type="match status" value="1"/>
</dbReference>
<evidence type="ECO:0000256" key="5">
    <source>
        <dbReference type="RuleBase" id="RU003322"/>
    </source>
</evidence>
<dbReference type="PROSITE" id="PS00297">
    <property type="entry name" value="HSP70_1"/>
    <property type="match status" value="1"/>
</dbReference>
<dbReference type="InterPro" id="IPR013126">
    <property type="entry name" value="Hsp_70_fam"/>
</dbReference>
<proteinExistence type="inferred from homology"/>
<gene>
    <name evidence="7" type="ORF">L798_01928</name>
</gene>
<evidence type="ECO:0000256" key="3">
    <source>
        <dbReference type="ARBA" id="ARBA00022840"/>
    </source>
</evidence>
<keyword evidence="8" id="KW-1185">Reference proteome</keyword>
<dbReference type="Gene3D" id="2.60.34.10">
    <property type="entry name" value="Substrate Binding Domain Of DNAk, Chain A, domain 1"/>
    <property type="match status" value="1"/>
</dbReference>
<feature type="region of interest" description="Disordered" evidence="6">
    <location>
        <begin position="607"/>
        <end position="630"/>
    </location>
</feature>
<dbReference type="Gene3D" id="1.20.1270.10">
    <property type="match status" value="1"/>
</dbReference>
<dbReference type="Pfam" id="PF00012">
    <property type="entry name" value="HSP70"/>
    <property type="match status" value="1"/>
</dbReference>
<dbReference type="PRINTS" id="PR00301">
    <property type="entry name" value="HEATSHOCK70"/>
</dbReference>
<evidence type="ECO:0000256" key="6">
    <source>
        <dbReference type="SAM" id="MobiDB-lite"/>
    </source>
</evidence>
<dbReference type="GO" id="GO:0140662">
    <property type="term" value="F:ATP-dependent protein folding chaperone"/>
    <property type="evidence" value="ECO:0007669"/>
    <property type="project" value="InterPro"/>
</dbReference>
<dbReference type="CDD" id="cd10233">
    <property type="entry name" value="ASKHA_NBD_HSP70_HSPA1"/>
    <property type="match status" value="1"/>
</dbReference>
<evidence type="ECO:0000256" key="4">
    <source>
        <dbReference type="ARBA" id="ARBA00023016"/>
    </source>
</evidence>
<dbReference type="InterPro" id="IPR029047">
    <property type="entry name" value="HSP70_peptide-bd_sf"/>
</dbReference>
<dbReference type="PROSITE" id="PS00329">
    <property type="entry name" value="HSP70_2"/>
    <property type="match status" value="1"/>
</dbReference>
<dbReference type="FunCoup" id="A0A067QHS8">
    <property type="interactions" value="297"/>
</dbReference>
<dbReference type="EMBL" id="KK853353">
    <property type="protein sequence ID" value="KDR08212.1"/>
    <property type="molecule type" value="Genomic_DNA"/>
</dbReference>
<keyword evidence="4 7" id="KW-0346">Stress response</keyword>
<evidence type="ECO:0000256" key="2">
    <source>
        <dbReference type="ARBA" id="ARBA00022741"/>
    </source>
</evidence>
<dbReference type="STRING" id="136037.A0A067QHS8"/>
<dbReference type="GO" id="GO:0005524">
    <property type="term" value="F:ATP binding"/>
    <property type="evidence" value="ECO:0007669"/>
    <property type="project" value="UniProtKB-KW"/>
</dbReference>
<dbReference type="AlphaFoldDB" id="A0A067QHS8"/>
<dbReference type="FunFam" id="3.90.640.10:FF:000002">
    <property type="entry name" value="Heat shock 70 kDa"/>
    <property type="match status" value="1"/>
</dbReference>
<keyword evidence="2 5" id="KW-0547">Nucleotide-binding</keyword>
<dbReference type="FunFam" id="3.30.30.30:FF:000001">
    <property type="entry name" value="heat shock 70 kDa protein-like"/>
    <property type="match status" value="1"/>
</dbReference>
<dbReference type="InParanoid" id="A0A067QHS8"/>
<dbReference type="GO" id="GO:0006950">
    <property type="term" value="P:response to stress"/>
    <property type="evidence" value="ECO:0007669"/>
    <property type="project" value="UniProtKB-ARBA"/>
</dbReference>
<dbReference type="InterPro" id="IPR043129">
    <property type="entry name" value="ATPase_NBD"/>
</dbReference>
<dbReference type="InterPro" id="IPR018181">
    <property type="entry name" value="Heat_shock_70_CS"/>
</dbReference>
<dbReference type="Gene3D" id="3.30.30.30">
    <property type="match status" value="1"/>
</dbReference>
<evidence type="ECO:0000313" key="7">
    <source>
        <dbReference type="EMBL" id="KDR08212.1"/>
    </source>
</evidence>
<dbReference type="Proteomes" id="UP000027135">
    <property type="component" value="Unassembled WGS sequence"/>
</dbReference>